<protein>
    <submittedName>
        <fullName evidence="1">Uncharacterized protein</fullName>
    </submittedName>
</protein>
<gene>
    <name evidence="1" type="ORF">MAR_023434</name>
</gene>
<name>A0ABY7DMY4_MYAAR</name>
<keyword evidence="2" id="KW-1185">Reference proteome</keyword>
<dbReference type="EMBL" id="CP111014">
    <property type="protein sequence ID" value="WAQ99061.1"/>
    <property type="molecule type" value="Genomic_DNA"/>
</dbReference>
<sequence length="103" mass="11643">MIACCGTDRCQIRRLCYTHRHCHPNSSPLKCPSQPRPDPKCGKWMLPTKENTVVGTRQIEEGISEFLLADGNIVTVAAVLLLPCFPYFKEVKQQQTADGRERI</sequence>
<organism evidence="1 2">
    <name type="scientific">Mya arenaria</name>
    <name type="common">Soft-shell clam</name>
    <dbReference type="NCBI Taxonomy" id="6604"/>
    <lineage>
        <taxon>Eukaryota</taxon>
        <taxon>Metazoa</taxon>
        <taxon>Spiralia</taxon>
        <taxon>Lophotrochozoa</taxon>
        <taxon>Mollusca</taxon>
        <taxon>Bivalvia</taxon>
        <taxon>Autobranchia</taxon>
        <taxon>Heteroconchia</taxon>
        <taxon>Euheterodonta</taxon>
        <taxon>Imparidentia</taxon>
        <taxon>Neoheterodontei</taxon>
        <taxon>Myida</taxon>
        <taxon>Myoidea</taxon>
        <taxon>Myidae</taxon>
        <taxon>Mya</taxon>
    </lineage>
</organism>
<dbReference type="Proteomes" id="UP001164746">
    <property type="component" value="Chromosome 3"/>
</dbReference>
<proteinExistence type="predicted"/>
<evidence type="ECO:0000313" key="2">
    <source>
        <dbReference type="Proteomes" id="UP001164746"/>
    </source>
</evidence>
<evidence type="ECO:0000313" key="1">
    <source>
        <dbReference type="EMBL" id="WAQ99061.1"/>
    </source>
</evidence>
<accession>A0ABY7DMY4</accession>
<reference evidence="1" key="1">
    <citation type="submission" date="2022-11" db="EMBL/GenBank/DDBJ databases">
        <title>Centuries of genome instability and evolution in soft-shell clam transmissible cancer (bioRxiv).</title>
        <authorList>
            <person name="Hart S.F.M."/>
            <person name="Yonemitsu M.A."/>
            <person name="Giersch R.M."/>
            <person name="Beal B.F."/>
            <person name="Arriagada G."/>
            <person name="Davis B.W."/>
            <person name="Ostrander E.A."/>
            <person name="Goff S.P."/>
            <person name="Metzger M.J."/>
        </authorList>
    </citation>
    <scope>NUCLEOTIDE SEQUENCE</scope>
    <source>
        <strain evidence="1">MELC-2E11</strain>
        <tissue evidence="1">Siphon/mantle</tissue>
    </source>
</reference>